<proteinExistence type="predicted"/>
<keyword evidence="2" id="KW-1185">Reference proteome</keyword>
<reference evidence="1 2" key="1">
    <citation type="submission" date="2020-04" db="EMBL/GenBank/DDBJ databases">
        <title>MicrobeNet Type strains.</title>
        <authorList>
            <person name="Nicholson A.C."/>
        </authorList>
    </citation>
    <scope>NUCLEOTIDE SEQUENCE [LARGE SCALE GENOMIC DNA]</scope>
    <source>
        <strain evidence="1 2">CCUG 61472</strain>
    </source>
</reference>
<dbReference type="Proteomes" id="UP000549765">
    <property type="component" value="Unassembled WGS sequence"/>
</dbReference>
<dbReference type="AlphaFoldDB" id="A0A7X6N1A7"/>
<accession>A0A7X6N1A7</accession>
<sequence length="126" mass="14111">MIQDTVFGNIKFGVVSFLTTINVNIFGENQAIIVDIRAYEEKDGITTAQQIAFSNFTQQKDILLSQLQSGLMTIDSQAQTRFTAKNMLIDRNGELALLFDDAQNEEDGLAVQLLPNFLITEQDSYL</sequence>
<comment type="caution">
    <text evidence="1">The sequence shown here is derived from an EMBL/GenBank/DDBJ whole genome shotgun (WGS) entry which is preliminary data.</text>
</comment>
<organism evidence="1 2">
    <name type="scientific">Periweissella fabalis</name>
    <dbReference type="NCBI Taxonomy" id="1070421"/>
    <lineage>
        <taxon>Bacteria</taxon>
        <taxon>Bacillati</taxon>
        <taxon>Bacillota</taxon>
        <taxon>Bacilli</taxon>
        <taxon>Lactobacillales</taxon>
        <taxon>Lactobacillaceae</taxon>
        <taxon>Periweissella</taxon>
    </lineage>
</organism>
<evidence type="ECO:0000313" key="2">
    <source>
        <dbReference type="Proteomes" id="UP000549765"/>
    </source>
</evidence>
<dbReference type="EMBL" id="JAAXPN010000001">
    <property type="protein sequence ID" value="NKZ23437.1"/>
    <property type="molecule type" value="Genomic_DNA"/>
</dbReference>
<evidence type="ECO:0000313" key="1">
    <source>
        <dbReference type="EMBL" id="NKZ23437.1"/>
    </source>
</evidence>
<name>A0A7X6N1A7_9LACO</name>
<dbReference type="RefSeq" id="WP_168721232.1">
    <property type="nucleotide sequence ID" value="NZ_JAAXPN010000001.1"/>
</dbReference>
<gene>
    <name evidence="1" type="ORF">HF964_01255</name>
</gene>
<protein>
    <submittedName>
        <fullName evidence="1">Uncharacterized protein</fullName>
    </submittedName>
</protein>